<evidence type="ECO:0000313" key="9">
    <source>
        <dbReference type="EMBL" id="VBB73830.1"/>
    </source>
</evidence>
<dbReference type="SUPFAM" id="SSF57701">
    <property type="entry name" value="Zn2/Cys6 DNA-binding domain"/>
    <property type="match status" value="1"/>
</dbReference>
<dbReference type="PROSITE" id="PS50048">
    <property type="entry name" value="ZN2_CY6_FUNGAL_2"/>
    <property type="match status" value="1"/>
</dbReference>
<dbReference type="CDD" id="cd12148">
    <property type="entry name" value="fungal_TF_MHR"/>
    <property type="match status" value="1"/>
</dbReference>
<dbReference type="Pfam" id="PF00172">
    <property type="entry name" value="Zn_clus"/>
    <property type="match status" value="1"/>
</dbReference>
<evidence type="ECO:0000256" key="7">
    <source>
        <dbReference type="SAM" id="Phobius"/>
    </source>
</evidence>
<reference evidence="9" key="1">
    <citation type="submission" date="2018-02" db="EMBL/GenBank/DDBJ databases">
        <authorList>
            <person name="Silar P."/>
        </authorList>
    </citation>
    <scope>NUCLEOTIDE SEQUENCE [LARGE SCALE GENOMIC DNA]</scope>
    <source>
        <strain evidence="9">T</strain>
    </source>
</reference>
<name>A0ABY6S004_PODCO</name>
<proteinExistence type="predicted"/>
<dbReference type="Gene3D" id="4.10.240.10">
    <property type="entry name" value="Zn(2)-C6 fungal-type DNA-binding domain"/>
    <property type="match status" value="1"/>
</dbReference>
<dbReference type="InterPro" id="IPR007219">
    <property type="entry name" value="XnlR_reg_dom"/>
</dbReference>
<keyword evidence="4" id="KW-0804">Transcription</keyword>
<keyword evidence="5" id="KW-0539">Nucleus</keyword>
<keyword evidence="7" id="KW-0472">Membrane</keyword>
<dbReference type="Pfam" id="PF04082">
    <property type="entry name" value="Fungal_trans"/>
    <property type="match status" value="1"/>
</dbReference>
<protein>
    <recommendedName>
        <fullName evidence="8">Zn(2)-C6 fungal-type domain-containing protein</fullName>
    </recommendedName>
</protein>
<organism evidence="9 10">
    <name type="scientific">Podospora comata</name>
    <dbReference type="NCBI Taxonomy" id="48703"/>
    <lineage>
        <taxon>Eukaryota</taxon>
        <taxon>Fungi</taxon>
        <taxon>Dikarya</taxon>
        <taxon>Ascomycota</taxon>
        <taxon>Pezizomycotina</taxon>
        <taxon>Sordariomycetes</taxon>
        <taxon>Sordariomycetidae</taxon>
        <taxon>Sordariales</taxon>
        <taxon>Podosporaceae</taxon>
        <taxon>Podospora</taxon>
    </lineage>
</organism>
<feature type="transmembrane region" description="Helical" evidence="7">
    <location>
        <begin position="604"/>
        <end position="624"/>
    </location>
</feature>
<dbReference type="PROSITE" id="PS00463">
    <property type="entry name" value="ZN2_CY6_FUNGAL_1"/>
    <property type="match status" value="1"/>
</dbReference>
<dbReference type="SMART" id="SM00066">
    <property type="entry name" value="GAL4"/>
    <property type="match status" value="1"/>
</dbReference>
<keyword evidence="7" id="KW-1133">Transmembrane helix</keyword>
<dbReference type="PANTHER" id="PTHR47424">
    <property type="entry name" value="REGULATORY PROTEIN GAL4"/>
    <property type="match status" value="1"/>
</dbReference>
<evidence type="ECO:0000256" key="3">
    <source>
        <dbReference type="ARBA" id="ARBA00023125"/>
    </source>
</evidence>
<evidence type="ECO:0000313" key="10">
    <source>
        <dbReference type="Proteomes" id="UP000280685"/>
    </source>
</evidence>
<evidence type="ECO:0000259" key="8">
    <source>
        <dbReference type="PROSITE" id="PS50048"/>
    </source>
</evidence>
<evidence type="ECO:0000256" key="2">
    <source>
        <dbReference type="ARBA" id="ARBA00023015"/>
    </source>
</evidence>
<dbReference type="InterPro" id="IPR001138">
    <property type="entry name" value="Zn2Cys6_DnaBD"/>
</dbReference>
<evidence type="ECO:0000256" key="5">
    <source>
        <dbReference type="ARBA" id="ARBA00023242"/>
    </source>
</evidence>
<dbReference type="EMBL" id="LR026964">
    <property type="protein sequence ID" value="VBB73830.1"/>
    <property type="molecule type" value="Genomic_DNA"/>
</dbReference>
<evidence type="ECO:0000256" key="4">
    <source>
        <dbReference type="ARBA" id="ARBA00023163"/>
    </source>
</evidence>
<feature type="region of interest" description="Disordered" evidence="6">
    <location>
        <begin position="103"/>
        <end position="139"/>
    </location>
</feature>
<dbReference type="CDD" id="cd00067">
    <property type="entry name" value="GAL4"/>
    <property type="match status" value="1"/>
</dbReference>
<evidence type="ECO:0000256" key="6">
    <source>
        <dbReference type="SAM" id="MobiDB-lite"/>
    </source>
</evidence>
<dbReference type="InterPro" id="IPR036864">
    <property type="entry name" value="Zn2-C6_fun-type_DNA-bd_sf"/>
</dbReference>
<feature type="compositionally biased region" description="Polar residues" evidence="6">
    <location>
        <begin position="108"/>
        <end position="117"/>
    </location>
</feature>
<evidence type="ECO:0000256" key="1">
    <source>
        <dbReference type="ARBA" id="ARBA00022723"/>
    </source>
</evidence>
<dbReference type="InterPro" id="IPR051127">
    <property type="entry name" value="Fungal_SecMet_Regulators"/>
</dbReference>
<dbReference type="Proteomes" id="UP000280685">
    <property type="component" value="Chromosome 1"/>
</dbReference>
<sequence>MANNGLTQPPWFTTPVSNLNVTDEAEQSAQPKTRKRTRISVACKTCRTRKSRCDGRLPCSTCSDVGLVCEYDDPSYKPAQDKDVSQLEERLRVLEKQLAALQEKGRQNETLQATSPSAGRLDDRSLQCDASTPGTSLIEDEGDVVDGMGAVSLREDSAEQEYIGPSSNVAFLRFIMRALGGATSFRDSSSGHQARRTRSGTFVSSRPIMRGNNTLQKRAVDVYVLPALEQSEQLLHLYFNTVNLMLPCIHEDRFRSMWFIAKSESPEKLSKPWLGIINMVFALASNVVGVRSPPQDRAALSNMCFQRALELVKPYMLGNPSLELVQLFLLMVIYLEGTSYSSLAWTFHSLSVKGSYQLGLHVTGCHSLSPLDAEIRRRQWYWCVMNDRYVTQAIVTYGRPPLIPLAHVNPKPGARIAFSNVSSSYSSVNIRARSVTHLMGDILERLYDNNLGSNPNPEPSQILEQTTKVCFGLAQWQDTLPSNLKIMTCHDTIDAVAPLMLESTRLRVLLSLRYLGIRILAMRPVINLFLDIIGSESSSHEHTSRWLHSCGATILSDLVKTAGDVLHISKELLKASETTHQNLLGAWWFSCYYSMSGRSVASPFGVILTCLSAFNASLALLGVISIKRMPLPNSTILSAISTTELRKMMDTALEILHGLDGGNETIARCRDALSQMLKAVDSTGQSGTSDLVNLSPSGAWVAQLMDSGLFSSELTMGVGPDMFGAGFDDAGTFFHER</sequence>
<keyword evidence="1" id="KW-0479">Metal-binding</keyword>
<dbReference type="PANTHER" id="PTHR47424:SF3">
    <property type="entry name" value="REGULATORY PROTEIN GAL4"/>
    <property type="match status" value="1"/>
</dbReference>
<keyword evidence="7" id="KW-0812">Transmembrane</keyword>
<keyword evidence="10" id="KW-1185">Reference proteome</keyword>
<gene>
    <name evidence="9" type="ORF">PODCO_121940</name>
</gene>
<feature type="domain" description="Zn(2)-C6 fungal-type" evidence="8">
    <location>
        <begin position="42"/>
        <end position="71"/>
    </location>
</feature>
<accession>A0ABY6S004</accession>
<keyword evidence="2" id="KW-0805">Transcription regulation</keyword>
<keyword evidence="3" id="KW-0238">DNA-binding</keyword>